<evidence type="ECO:0000256" key="9">
    <source>
        <dbReference type="ARBA" id="ARBA00023315"/>
    </source>
</evidence>
<evidence type="ECO:0000256" key="12">
    <source>
        <dbReference type="SAM" id="MobiDB-lite"/>
    </source>
</evidence>
<dbReference type="SUPFAM" id="SSF55729">
    <property type="entry name" value="Acyl-CoA N-acyltransferases (Nat)"/>
    <property type="match status" value="1"/>
</dbReference>
<dbReference type="InterPro" id="IPR016181">
    <property type="entry name" value="Acyl_CoA_acyltransferase"/>
</dbReference>
<evidence type="ECO:0000256" key="1">
    <source>
        <dbReference type="ARBA" id="ARBA00004123"/>
    </source>
</evidence>
<accession>A0AAW1SE03</accession>
<dbReference type="GO" id="GO:0005737">
    <property type="term" value="C:cytoplasm"/>
    <property type="evidence" value="ECO:0007669"/>
    <property type="project" value="UniProtKB-SubCell"/>
</dbReference>
<dbReference type="PANTHER" id="PTHR20531:SF1">
    <property type="entry name" value="N-ALPHA-ACETYLTRANSFERASE 40"/>
    <property type="match status" value="1"/>
</dbReference>
<evidence type="ECO:0000259" key="13">
    <source>
        <dbReference type="PROSITE" id="PS51186"/>
    </source>
</evidence>
<dbReference type="GO" id="GO:0043998">
    <property type="term" value="F:histone H2A acetyltransferase activity"/>
    <property type="evidence" value="ECO:0007669"/>
    <property type="project" value="InterPro"/>
</dbReference>
<sequence length="246" mass="27194">MGKKSSRGKEKKQSVKAETEKLRQERQAVLDLLNKANAAPDLMAAYPAFRRYDRNGLAAALVSCGVGGLPPGDAPWAFALCKANMQALYDTAWGWDDASKRDELAATEARFIVVYTQAQEGGERQPAAYVHYRWEEEDGRPVLYCYEIQLEPRVQRRGLGGFLMKLLELAARKVGVDALMLTVIDANVGARAMYTKLGYLEHESSPTEEEAAGYGILARRLTAYAAAAAPLRPVTNSYQLEQLIFS</sequence>
<proteinExistence type="inferred from homology"/>
<keyword evidence="9" id="KW-0012">Acyltransferase</keyword>
<feature type="domain" description="N-acetyltransferase" evidence="13">
    <location>
        <begin position="72"/>
        <end position="219"/>
    </location>
</feature>
<keyword evidence="6" id="KW-0963">Cytoplasm</keyword>
<gene>
    <name evidence="14" type="ORF">WJX81_005351</name>
</gene>
<dbReference type="Gene3D" id="3.40.630.30">
    <property type="match status" value="1"/>
</dbReference>
<dbReference type="EMBL" id="JALJOU010000004">
    <property type="protein sequence ID" value="KAK9844129.1"/>
    <property type="molecule type" value="Genomic_DNA"/>
</dbReference>
<keyword evidence="8" id="KW-0539">Nucleus</keyword>
<evidence type="ECO:0000256" key="11">
    <source>
        <dbReference type="ARBA" id="ARBA00049524"/>
    </source>
</evidence>
<organism evidence="14 15">
    <name type="scientific">Elliptochloris bilobata</name>
    <dbReference type="NCBI Taxonomy" id="381761"/>
    <lineage>
        <taxon>Eukaryota</taxon>
        <taxon>Viridiplantae</taxon>
        <taxon>Chlorophyta</taxon>
        <taxon>core chlorophytes</taxon>
        <taxon>Trebouxiophyceae</taxon>
        <taxon>Trebouxiophyceae incertae sedis</taxon>
        <taxon>Elliptochloris clade</taxon>
        <taxon>Elliptochloris</taxon>
    </lineage>
</organism>
<dbReference type="GO" id="GO:0005634">
    <property type="term" value="C:nucleus"/>
    <property type="evidence" value="ECO:0007669"/>
    <property type="project" value="UniProtKB-SubCell"/>
</dbReference>
<dbReference type="GO" id="GO:1990189">
    <property type="term" value="F:protein N-terminal-serine acetyltransferase activity"/>
    <property type="evidence" value="ECO:0007669"/>
    <property type="project" value="UniProtKB-EC"/>
</dbReference>
<evidence type="ECO:0000256" key="8">
    <source>
        <dbReference type="ARBA" id="ARBA00023242"/>
    </source>
</evidence>
<dbReference type="PANTHER" id="PTHR20531">
    <property type="entry name" value="N-ALPHA-ACETYLTRANSFERASE 40"/>
    <property type="match status" value="1"/>
</dbReference>
<comment type="caution">
    <text evidence="14">The sequence shown here is derived from an EMBL/GenBank/DDBJ whole genome shotgun (WGS) entry which is preliminary data.</text>
</comment>
<dbReference type="PROSITE" id="PS51186">
    <property type="entry name" value="GNAT"/>
    <property type="match status" value="1"/>
</dbReference>
<evidence type="ECO:0000313" key="14">
    <source>
        <dbReference type="EMBL" id="KAK9844129.1"/>
    </source>
</evidence>
<dbReference type="InterPro" id="IPR000182">
    <property type="entry name" value="GNAT_dom"/>
</dbReference>
<dbReference type="CDD" id="cd04301">
    <property type="entry name" value="NAT_SF"/>
    <property type="match status" value="1"/>
</dbReference>
<dbReference type="InterPro" id="IPR039949">
    <property type="entry name" value="NAA40"/>
</dbReference>
<evidence type="ECO:0000256" key="5">
    <source>
        <dbReference type="ARBA" id="ARBA00015043"/>
    </source>
</evidence>
<feature type="compositionally biased region" description="Basic and acidic residues" evidence="12">
    <location>
        <begin position="7"/>
        <end position="20"/>
    </location>
</feature>
<evidence type="ECO:0000256" key="2">
    <source>
        <dbReference type="ARBA" id="ARBA00004496"/>
    </source>
</evidence>
<evidence type="ECO:0000256" key="6">
    <source>
        <dbReference type="ARBA" id="ARBA00022490"/>
    </source>
</evidence>
<comment type="subcellular location">
    <subcellularLocation>
        <location evidence="2">Cytoplasm</location>
    </subcellularLocation>
    <subcellularLocation>
        <location evidence="1">Nucleus</location>
    </subcellularLocation>
</comment>
<name>A0AAW1SE03_9CHLO</name>
<keyword evidence="15" id="KW-1185">Reference proteome</keyword>
<comment type="catalytic activity">
    <reaction evidence="10">
        <text>N-terminal L-seryl-[histone H2A] + acetyl-CoA = N-terminal N(alpha)-acetyl-L-seryl-[histone H2A] + CoA + H(+)</text>
        <dbReference type="Rhea" id="RHEA:50600"/>
        <dbReference type="Rhea" id="RHEA-COMP:12742"/>
        <dbReference type="Rhea" id="RHEA-COMP:12744"/>
        <dbReference type="ChEBI" id="CHEBI:15378"/>
        <dbReference type="ChEBI" id="CHEBI:57287"/>
        <dbReference type="ChEBI" id="CHEBI:57288"/>
        <dbReference type="ChEBI" id="CHEBI:64738"/>
        <dbReference type="ChEBI" id="CHEBI:83690"/>
        <dbReference type="EC" id="2.3.1.257"/>
    </reaction>
</comment>
<dbReference type="AlphaFoldDB" id="A0AAW1SE03"/>
<dbReference type="Pfam" id="PF00583">
    <property type="entry name" value="Acetyltransf_1"/>
    <property type="match status" value="1"/>
</dbReference>
<evidence type="ECO:0000313" key="15">
    <source>
        <dbReference type="Proteomes" id="UP001445335"/>
    </source>
</evidence>
<dbReference type="EC" id="2.3.1.257" evidence="4"/>
<dbReference type="Proteomes" id="UP001445335">
    <property type="component" value="Unassembled WGS sequence"/>
</dbReference>
<dbReference type="GO" id="GO:0010485">
    <property type="term" value="F:histone H4 acetyltransferase activity"/>
    <property type="evidence" value="ECO:0007669"/>
    <property type="project" value="InterPro"/>
</dbReference>
<evidence type="ECO:0000256" key="7">
    <source>
        <dbReference type="ARBA" id="ARBA00022679"/>
    </source>
</evidence>
<comment type="similarity">
    <text evidence="3">Belongs to the acetyltransferase family. NAA40 subfamily.</text>
</comment>
<protein>
    <recommendedName>
        <fullName evidence="5">N-alpha-acetyltransferase 40</fullName>
        <ecNumber evidence="4">2.3.1.257</ecNumber>
    </recommendedName>
</protein>
<evidence type="ECO:0000256" key="3">
    <source>
        <dbReference type="ARBA" id="ARBA00008870"/>
    </source>
</evidence>
<reference evidence="14 15" key="1">
    <citation type="journal article" date="2024" name="Nat. Commun.">
        <title>Phylogenomics reveals the evolutionary origins of lichenization in chlorophyte algae.</title>
        <authorList>
            <person name="Puginier C."/>
            <person name="Libourel C."/>
            <person name="Otte J."/>
            <person name="Skaloud P."/>
            <person name="Haon M."/>
            <person name="Grisel S."/>
            <person name="Petersen M."/>
            <person name="Berrin J.G."/>
            <person name="Delaux P.M."/>
            <person name="Dal Grande F."/>
            <person name="Keller J."/>
        </authorList>
    </citation>
    <scope>NUCLEOTIDE SEQUENCE [LARGE SCALE GENOMIC DNA]</scope>
    <source>
        <strain evidence="14 15">SAG 245.80</strain>
    </source>
</reference>
<evidence type="ECO:0000256" key="10">
    <source>
        <dbReference type="ARBA" id="ARBA00047821"/>
    </source>
</evidence>
<feature type="region of interest" description="Disordered" evidence="12">
    <location>
        <begin position="1"/>
        <end position="20"/>
    </location>
</feature>
<comment type="catalytic activity">
    <reaction evidence="11">
        <text>N-terminal L-seryl-[histone H4] + acetyl-CoA = N-terminal N(alpha)-acetyl-L-seryl-[histone H4] + CoA + H(+)</text>
        <dbReference type="Rhea" id="RHEA:50596"/>
        <dbReference type="Rhea" id="RHEA-COMP:12740"/>
        <dbReference type="Rhea" id="RHEA-COMP:12743"/>
        <dbReference type="ChEBI" id="CHEBI:15378"/>
        <dbReference type="ChEBI" id="CHEBI:57287"/>
        <dbReference type="ChEBI" id="CHEBI:57288"/>
        <dbReference type="ChEBI" id="CHEBI:64738"/>
        <dbReference type="ChEBI" id="CHEBI:83690"/>
        <dbReference type="EC" id="2.3.1.257"/>
    </reaction>
</comment>
<keyword evidence="7" id="KW-0808">Transferase</keyword>
<evidence type="ECO:0000256" key="4">
    <source>
        <dbReference type="ARBA" id="ARBA00012950"/>
    </source>
</evidence>